<keyword evidence="8" id="KW-1185">Reference proteome</keyword>
<evidence type="ECO:0000313" key="9">
    <source>
        <dbReference type="WBParaSite" id="DME_0000286301-mRNA-1"/>
    </source>
</evidence>
<accession>A0A0N4U7A7</accession>
<comment type="function">
    <text evidence="5">Subunit of TORC1 and TORC2, which regulate cell growth and survival in response to nutrient and hormonal signals.</text>
</comment>
<dbReference type="STRING" id="318479.A0A0N4U7A7"/>
<dbReference type="SMART" id="SM00320">
    <property type="entry name" value="WD40"/>
    <property type="match status" value="5"/>
</dbReference>
<name>A0A0N4U7A7_DRAME</name>
<dbReference type="Proteomes" id="UP000274756">
    <property type="component" value="Unassembled WGS sequence"/>
</dbReference>
<dbReference type="SUPFAM" id="SSF50978">
    <property type="entry name" value="WD40 repeat-like"/>
    <property type="match status" value="1"/>
</dbReference>
<comment type="similarity">
    <text evidence="1 5">Belongs to the WD repeat LST8 family.</text>
</comment>
<dbReference type="GO" id="GO:0031931">
    <property type="term" value="C:TORC1 complex"/>
    <property type="evidence" value="ECO:0007669"/>
    <property type="project" value="UniProtKB-UniRule"/>
</dbReference>
<keyword evidence="2 4" id="KW-0853">WD repeat</keyword>
<dbReference type="GO" id="GO:0005737">
    <property type="term" value="C:cytoplasm"/>
    <property type="evidence" value="ECO:0007669"/>
    <property type="project" value="UniProtKB-SubCell"/>
</dbReference>
<dbReference type="AlphaFoldDB" id="A0A0N4U7A7"/>
<evidence type="ECO:0000256" key="2">
    <source>
        <dbReference type="ARBA" id="ARBA00022574"/>
    </source>
</evidence>
<protein>
    <recommendedName>
        <fullName evidence="5">Target of rapamycin complex subunit lst8</fullName>
        <shortName evidence="5">TORC subunit lst8</shortName>
    </recommendedName>
</protein>
<dbReference type="PANTHER" id="PTHR19842:SF0">
    <property type="entry name" value="TARGET OF RAPAMYCIN COMPLEX SUBUNIT LST8"/>
    <property type="match status" value="1"/>
</dbReference>
<comment type="subunit">
    <text evidence="5">Part of TORC1 complex. Part of the TORC2 complex.</text>
</comment>
<dbReference type="Proteomes" id="UP000038040">
    <property type="component" value="Unplaced"/>
</dbReference>
<reference evidence="9" key="1">
    <citation type="submission" date="2017-02" db="UniProtKB">
        <authorList>
            <consortium name="WormBaseParasite"/>
        </authorList>
    </citation>
    <scope>IDENTIFICATION</scope>
</reference>
<evidence type="ECO:0000256" key="3">
    <source>
        <dbReference type="ARBA" id="ARBA00022737"/>
    </source>
</evidence>
<dbReference type="InterPro" id="IPR019775">
    <property type="entry name" value="WD40_repeat_CS"/>
</dbReference>
<dbReference type="InterPro" id="IPR036322">
    <property type="entry name" value="WD40_repeat_dom_sf"/>
</dbReference>
<dbReference type="InterPro" id="IPR001680">
    <property type="entry name" value="WD40_rpt"/>
</dbReference>
<feature type="repeat" description="WD" evidence="4">
    <location>
        <begin position="1"/>
        <end position="27"/>
    </location>
</feature>
<sequence length="326" mass="36556">MQPLLVSAGYDQTVRFWDLSNGCNVETFVHADSQINSMAISPSGHHLAVGGYHHIRLYDIRTFPPPIASNCETVPKNVTVTAFDETGQFLFTGGEDFRVKVWDHRNNMQCKFIFQVNAAVTSLTLHPSQLIMFVADVSGFLYVWDMRKVSEVLTGIDLELGEYLTHIEINGETFIGVTNKGKLVLCSVNNIHIEPIEKTVVVSLIKINLLNKKSIYPRYGLKCHFKKGDGRYFATTSDNGIVYHWDSQNLAQPVSILDIASEVAKTAPTTGKMEAIWTWDCAYIGGNQLITASGTQLRLWDLDTQKVLRNYRGHSKTITAMAFKTF</sequence>
<dbReference type="InterPro" id="IPR037588">
    <property type="entry name" value="MLST8"/>
</dbReference>
<dbReference type="InterPro" id="IPR015943">
    <property type="entry name" value="WD40/YVTN_repeat-like_dom_sf"/>
</dbReference>
<dbReference type="GO" id="GO:0032956">
    <property type="term" value="P:regulation of actin cytoskeleton organization"/>
    <property type="evidence" value="ECO:0007669"/>
    <property type="project" value="TreeGrafter"/>
</dbReference>
<dbReference type="GO" id="GO:0031932">
    <property type="term" value="C:TORC2 complex"/>
    <property type="evidence" value="ECO:0007669"/>
    <property type="project" value="UniProtKB-UniRule"/>
</dbReference>
<feature type="repeat" description="WD" evidence="4">
    <location>
        <begin position="78"/>
        <end position="103"/>
    </location>
</feature>
<dbReference type="WBParaSite" id="DME_0000286301-mRNA-1">
    <property type="protein sequence ID" value="DME_0000286301-mRNA-1"/>
    <property type="gene ID" value="DME_0000286301"/>
</dbReference>
<keyword evidence="5" id="KW-0963">Cytoplasm</keyword>
<dbReference type="GO" id="GO:0031929">
    <property type="term" value="P:TOR signaling"/>
    <property type="evidence" value="ECO:0007669"/>
    <property type="project" value="UniProtKB-UniRule"/>
</dbReference>
<evidence type="ECO:0000256" key="1">
    <source>
        <dbReference type="ARBA" id="ARBA00009890"/>
    </source>
</evidence>
<dbReference type="PROSITE" id="PS50082">
    <property type="entry name" value="WD_REPEATS_2"/>
    <property type="match status" value="2"/>
</dbReference>
<dbReference type="OrthoDB" id="400at2759"/>
<dbReference type="Pfam" id="PF00400">
    <property type="entry name" value="WD40"/>
    <property type="match status" value="3"/>
</dbReference>
<evidence type="ECO:0000313" key="6">
    <source>
        <dbReference type="EMBL" id="VDN50119.1"/>
    </source>
</evidence>
<keyword evidence="3 5" id="KW-0677">Repeat</keyword>
<organism evidence="7 9">
    <name type="scientific">Dracunculus medinensis</name>
    <name type="common">Guinea worm</name>
    <dbReference type="NCBI Taxonomy" id="318479"/>
    <lineage>
        <taxon>Eukaryota</taxon>
        <taxon>Metazoa</taxon>
        <taxon>Ecdysozoa</taxon>
        <taxon>Nematoda</taxon>
        <taxon>Chromadorea</taxon>
        <taxon>Rhabditida</taxon>
        <taxon>Spirurina</taxon>
        <taxon>Dracunculoidea</taxon>
        <taxon>Dracunculidae</taxon>
        <taxon>Dracunculus</taxon>
    </lineage>
</organism>
<proteinExistence type="inferred from homology"/>
<reference evidence="6 8" key="2">
    <citation type="submission" date="2018-11" db="EMBL/GenBank/DDBJ databases">
        <authorList>
            <consortium name="Pathogen Informatics"/>
        </authorList>
    </citation>
    <scope>NUCLEOTIDE SEQUENCE [LARGE SCALE GENOMIC DNA]</scope>
</reference>
<dbReference type="Gene3D" id="2.130.10.10">
    <property type="entry name" value="YVTN repeat-like/Quinoprotein amine dehydrogenase"/>
    <property type="match status" value="1"/>
</dbReference>
<gene>
    <name evidence="6" type="ORF">DME_LOCUS92</name>
</gene>
<dbReference type="PROSITE" id="PS00678">
    <property type="entry name" value="WD_REPEATS_1"/>
    <property type="match status" value="1"/>
</dbReference>
<evidence type="ECO:0000313" key="7">
    <source>
        <dbReference type="Proteomes" id="UP000038040"/>
    </source>
</evidence>
<dbReference type="EMBL" id="UYYG01000001">
    <property type="protein sequence ID" value="VDN50119.1"/>
    <property type="molecule type" value="Genomic_DNA"/>
</dbReference>
<evidence type="ECO:0000313" key="8">
    <source>
        <dbReference type="Proteomes" id="UP000274756"/>
    </source>
</evidence>
<evidence type="ECO:0000256" key="4">
    <source>
        <dbReference type="PROSITE-ProRule" id="PRU00221"/>
    </source>
</evidence>
<evidence type="ECO:0000256" key="5">
    <source>
        <dbReference type="RuleBase" id="RU369068"/>
    </source>
</evidence>
<dbReference type="PANTHER" id="PTHR19842">
    <property type="entry name" value="G BETA-LIKE PROTEIN GBL"/>
    <property type="match status" value="1"/>
</dbReference>
<comment type="subcellular location">
    <subcellularLocation>
        <location evidence="5">Cytoplasm</location>
    </subcellularLocation>
</comment>